<dbReference type="PANTHER" id="PTHR30627">
    <property type="entry name" value="PEPTIDOGLYCAN D,D-TRANSPEPTIDASE"/>
    <property type="match status" value="1"/>
</dbReference>
<proteinExistence type="predicted"/>
<name>A0ABV9CDT9_9ACTN</name>
<evidence type="ECO:0000313" key="4">
    <source>
        <dbReference type="Proteomes" id="UP001596004"/>
    </source>
</evidence>
<feature type="domain" description="Penicillin binding protein A dimerisation" evidence="2">
    <location>
        <begin position="52"/>
        <end position="135"/>
    </location>
</feature>
<dbReference type="Proteomes" id="UP001596004">
    <property type="component" value="Unassembled WGS sequence"/>
</dbReference>
<dbReference type="EMBL" id="JBHSFP010000004">
    <property type="protein sequence ID" value="MFC4530977.1"/>
    <property type="molecule type" value="Genomic_DNA"/>
</dbReference>
<dbReference type="Gene3D" id="3.40.710.10">
    <property type="entry name" value="DD-peptidase/beta-lactamase superfamily"/>
    <property type="match status" value="1"/>
</dbReference>
<dbReference type="InterPro" id="IPR001460">
    <property type="entry name" value="PCN-bd_Tpept"/>
</dbReference>
<reference evidence="4" key="1">
    <citation type="journal article" date="2019" name="Int. J. Syst. Evol. Microbiol.">
        <title>The Global Catalogue of Microorganisms (GCM) 10K type strain sequencing project: providing services to taxonomists for standard genome sequencing and annotation.</title>
        <authorList>
            <consortium name="The Broad Institute Genomics Platform"/>
            <consortium name="The Broad Institute Genome Sequencing Center for Infectious Disease"/>
            <person name="Wu L."/>
            <person name="Ma J."/>
        </authorList>
    </citation>
    <scope>NUCLEOTIDE SEQUENCE [LARGE SCALE GENOMIC DNA]</scope>
    <source>
        <strain evidence="4">CGMCC 4.7132</strain>
    </source>
</reference>
<organism evidence="3 4">
    <name type="scientific">Sphaerisporangium dianthi</name>
    <dbReference type="NCBI Taxonomy" id="1436120"/>
    <lineage>
        <taxon>Bacteria</taxon>
        <taxon>Bacillati</taxon>
        <taxon>Actinomycetota</taxon>
        <taxon>Actinomycetes</taxon>
        <taxon>Streptosporangiales</taxon>
        <taxon>Streptosporangiaceae</taxon>
        <taxon>Sphaerisporangium</taxon>
    </lineage>
</organism>
<comment type="caution">
    <text evidence="3">The sequence shown here is derived from an EMBL/GenBank/DDBJ whole genome shotgun (WGS) entry which is preliminary data.</text>
</comment>
<dbReference type="PANTHER" id="PTHR30627:SF24">
    <property type="entry name" value="PENICILLIN-BINDING PROTEIN 4B"/>
    <property type="match status" value="1"/>
</dbReference>
<feature type="domain" description="Penicillin-binding protein transpeptidase" evidence="1">
    <location>
        <begin position="158"/>
        <end position="479"/>
    </location>
</feature>
<dbReference type="Pfam" id="PF21922">
    <property type="entry name" value="PBP_dimer_2"/>
    <property type="match status" value="1"/>
</dbReference>
<dbReference type="Pfam" id="PF00905">
    <property type="entry name" value="Transpeptidase"/>
    <property type="match status" value="1"/>
</dbReference>
<sequence length="484" mass="51102">MNGTLKRVAAACLLMFGLLMININYVQAVKADQLRHDNRNARSFYARYESERGMITAGGETLAKSVDTGNGKTFRFQRKYVDGPVFAPVIGFFAPESERGIENAENEYLNGTHPDLFVRRAVDLVTSKPAQGAAVDLTLVPKAQRVAYEDMRKSGKRGAVVALDPKTGAVLTMVSVPSFDPGPIAVPDKGKAAKAYNKLNADDNEPLINRATSKTYAPGSTFKVITSAAYLSEDESRDVNTTVDAPDILPLPGTTIGLRNYHGESCGGRATLLDALTISCNTAFGTMALEMGYDKLQEQAAKFGIGQEMSIPLSVVRSDIGSDEGKAALVQTAIGQRSNQMTPLQMAMVAAAVANEGKVMKPYLVNKIVSPGGDEIDKARPQELDEAISADVADKLRQMMISVVQNGTGTAAQLPGITVAGKTGTAETAKGAASHAWFISFAPAEDPKVAVAVFVESGSAGNDATGGQVAAPIAHDVMQAVLGQ</sequence>
<evidence type="ECO:0000259" key="2">
    <source>
        <dbReference type="Pfam" id="PF21922"/>
    </source>
</evidence>
<evidence type="ECO:0000259" key="1">
    <source>
        <dbReference type="Pfam" id="PF00905"/>
    </source>
</evidence>
<keyword evidence="4" id="KW-1185">Reference proteome</keyword>
<dbReference type="RefSeq" id="WP_380839178.1">
    <property type="nucleotide sequence ID" value="NZ_JBHSFP010000004.1"/>
</dbReference>
<dbReference type="Gene3D" id="3.90.1310.10">
    <property type="entry name" value="Penicillin-binding protein 2a (Domain 2)"/>
    <property type="match status" value="1"/>
</dbReference>
<dbReference type="SUPFAM" id="SSF56601">
    <property type="entry name" value="beta-lactamase/transpeptidase-like"/>
    <property type="match status" value="1"/>
</dbReference>
<evidence type="ECO:0000313" key="3">
    <source>
        <dbReference type="EMBL" id="MFC4530977.1"/>
    </source>
</evidence>
<dbReference type="InterPro" id="IPR054120">
    <property type="entry name" value="PBPA_dimer"/>
</dbReference>
<dbReference type="InterPro" id="IPR050515">
    <property type="entry name" value="Beta-lactam/transpept"/>
</dbReference>
<accession>A0ABV9CDT9</accession>
<gene>
    <name evidence="3" type="ORF">ACFO60_09395</name>
</gene>
<protein>
    <submittedName>
        <fullName evidence="3">Peptidoglycan D,D-transpeptidase FtsI family protein</fullName>
    </submittedName>
</protein>
<dbReference type="InterPro" id="IPR012338">
    <property type="entry name" value="Beta-lactam/transpept-like"/>
</dbReference>